<name>A0A3A8Q811_9BACT</name>
<dbReference type="EMBL" id="RAWM01000079">
    <property type="protein sequence ID" value="RKH64807.1"/>
    <property type="molecule type" value="Genomic_DNA"/>
</dbReference>
<dbReference type="OrthoDB" id="9769314at2"/>
<feature type="domain" description="LysM" evidence="2">
    <location>
        <begin position="8"/>
        <end position="52"/>
    </location>
</feature>
<dbReference type="SUPFAM" id="SSF54106">
    <property type="entry name" value="LysM domain"/>
    <property type="match status" value="1"/>
</dbReference>
<feature type="compositionally biased region" description="Gly residues" evidence="1">
    <location>
        <begin position="62"/>
        <end position="88"/>
    </location>
</feature>
<dbReference type="PROSITE" id="PS51782">
    <property type="entry name" value="LYSM"/>
    <property type="match status" value="1"/>
</dbReference>
<comment type="caution">
    <text evidence="3">The sequence shown here is derived from an EMBL/GenBank/DDBJ whole genome shotgun (WGS) entry which is preliminary data.</text>
</comment>
<keyword evidence="4" id="KW-1185">Reference proteome</keyword>
<dbReference type="InterPro" id="IPR018392">
    <property type="entry name" value="LysM"/>
</dbReference>
<accession>A0A3A8Q811</accession>
<dbReference type="Pfam" id="PF01476">
    <property type="entry name" value="LysM"/>
    <property type="match status" value="1"/>
</dbReference>
<feature type="region of interest" description="Disordered" evidence="1">
    <location>
        <begin position="56"/>
        <end position="99"/>
    </location>
</feature>
<sequence>MGPGAYMSNYRIRPGDTLSGLAARFGTSVQKLARDNNIANPDLIISGRTLRIGHSGRDSFDAGGGRQGIRGGGGGRGVGGGADVGGPTGVAPTGGTEKGRRLAEAARAAAMGMGGYNSQGLCATGVSRAIRNALGIGVSGNGNQIDNNLPRDKFRQVDMSLEDALKIPGLVLTWESTSSRLGSIYGHTAVTLGDGHSSASDFIERNTTNSGRTGFKVFVPIE</sequence>
<dbReference type="Gene3D" id="3.10.350.10">
    <property type="entry name" value="LysM domain"/>
    <property type="match status" value="1"/>
</dbReference>
<dbReference type="Gene3D" id="3.90.1720.10">
    <property type="entry name" value="endopeptidase domain like (from Nostoc punctiforme)"/>
    <property type="match status" value="1"/>
</dbReference>
<evidence type="ECO:0000259" key="2">
    <source>
        <dbReference type="PROSITE" id="PS51782"/>
    </source>
</evidence>
<gene>
    <name evidence="3" type="ORF">D7X96_24985</name>
</gene>
<evidence type="ECO:0000313" key="3">
    <source>
        <dbReference type="EMBL" id="RKH64807.1"/>
    </source>
</evidence>
<dbReference type="AlphaFoldDB" id="A0A3A8Q811"/>
<evidence type="ECO:0000256" key="1">
    <source>
        <dbReference type="SAM" id="MobiDB-lite"/>
    </source>
</evidence>
<proteinExistence type="predicted"/>
<reference evidence="4" key="1">
    <citation type="submission" date="2018-09" db="EMBL/GenBank/DDBJ databases">
        <authorList>
            <person name="Livingstone P.G."/>
            <person name="Whitworth D.E."/>
        </authorList>
    </citation>
    <scope>NUCLEOTIDE SEQUENCE [LARGE SCALE GENOMIC DNA]</scope>
    <source>
        <strain evidence="4">AB047A</strain>
    </source>
</reference>
<dbReference type="CDD" id="cd00118">
    <property type="entry name" value="LysM"/>
    <property type="match status" value="1"/>
</dbReference>
<dbReference type="SMART" id="SM00257">
    <property type="entry name" value="LysM"/>
    <property type="match status" value="1"/>
</dbReference>
<evidence type="ECO:0000313" key="4">
    <source>
        <dbReference type="Proteomes" id="UP000282656"/>
    </source>
</evidence>
<dbReference type="InterPro" id="IPR036779">
    <property type="entry name" value="LysM_dom_sf"/>
</dbReference>
<protein>
    <submittedName>
        <fullName evidence="3">LysM peptidoglycan-binding domain-containing protein</fullName>
    </submittedName>
</protein>
<organism evidence="3 4">
    <name type="scientific">Corallococcus interemptor</name>
    <dbReference type="NCBI Taxonomy" id="2316720"/>
    <lineage>
        <taxon>Bacteria</taxon>
        <taxon>Pseudomonadati</taxon>
        <taxon>Myxococcota</taxon>
        <taxon>Myxococcia</taxon>
        <taxon>Myxococcales</taxon>
        <taxon>Cystobacterineae</taxon>
        <taxon>Myxococcaceae</taxon>
        <taxon>Corallococcus</taxon>
    </lineage>
</organism>
<dbReference type="Proteomes" id="UP000282656">
    <property type="component" value="Unassembled WGS sequence"/>
</dbReference>